<accession>A0ABU4HVS4</accession>
<keyword evidence="6 11" id="KW-0812">Transmembrane</keyword>
<feature type="transmembrane region" description="Helical" evidence="11">
    <location>
        <begin position="61"/>
        <end position="80"/>
    </location>
</feature>
<keyword evidence="4" id="KW-1003">Cell membrane</keyword>
<keyword evidence="7 11" id="KW-1133">Transmembrane helix</keyword>
<comment type="subunit">
    <text evidence="2">The complex is composed of two ATP-binding proteins (LsrA), two transmembrane proteins (LsrC and LsrD) and a solute-binding protein (LsrB).</text>
</comment>
<feature type="transmembrane region" description="Helical" evidence="11">
    <location>
        <begin position="111"/>
        <end position="133"/>
    </location>
</feature>
<feature type="transmembrane region" description="Helical" evidence="11">
    <location>
        <begin position="140"/>
        <end position="158"/>
    </location>
</feature>
<feature type="transmembrane region" description="Helical" evidence="11">
    <location>
        <begin position="87"/>
        <end position="105"/>
    </location>
</feature>
<reference evidence="13" key="1">
    <citation type="submission" date="2023-07" db="EMBL/GenBank/DDBJ databases">
        <title>Conexibacter stalactiti sp. nov., isolated from stalactites in a lava cave and emended description of the genus Conexibacter.</title>
        <authorList>
            <person name="Lee S.D."/>
        </authorList>
    </citation>
    <scope>NUCLEOTIDE SEQUENCE [LARGE SCALE GENOMIC DNA]</scope>
    <source>
        <strain evidence="13">KCTC 39840</strain>
    </source>
</reference>
<reference evidence="12 13" key="2">
    <citation type="submission" date="2023-10" db="EMBL/GenBank/DDBJ databases">
        <authorList>
            <person name="Han X.F."/>
        </authorList>
    </citation>
    <scope>NUCLEOTIDE SEQUENCE [LARGE SCALE GENOMIC DNA]</scope>
    <source>
        <strain evidence="12 13">KCTC 39840</strain>
    </source>
</reference>
<feature type="transmembrane region" description="Helical" evidence="11">
    <location>
        <begin position="29"/>
        <end position="49"/>
    </location>
</feature>
<evidence type="ECO:0000256" key="5">
    <source>
        <dbReference type="ARBA" id="ARBA00022519"/>
    </source>
</evidence>
<keyword evidence="3" id="KW-0813">Transport</keyword>
<keyword evidence="5" id="KW-0997">Cell inner membrane</keyword>
<protein>
    <recommendedName>
        <fullName evidence="10">Autoinducer 2 import system permease protein LsrC</fullName>
    </recommendedName>
</protein>
<dbReference type="PANTHER" id="PTHR32196">
    <property type="entry name" value="ABC TRANSPORTER PERMEASE PROTEIN YPHD-RELATED-RELATED"/>
    <property type="match status" value="1"/>
</dbReference>
<proteinExistence type="predicted"/>
<evidence type="ECO:0000256" key="11">
    <source>
        <dbReference type="SAM" id="Phobius"/>
    </source>
</evidence>
<evidence type="ECO:0000256" key="8">
    <source>
        <dbReference type="ARBA" id="ARBA00023136"/>
    </source>
</evidence>
<evidence type="ECO:0000256" key="1">
    <source>
        <dbReference type="ARBA" id="ARBA00004651"/>
    </source>
</evidence>
<comment type="function">
    <text evidence="9">Part of the ABC transporter complex LsrABCD involved in autoinducer 2 (AI-2) import. Probably responsible for the translocation of the substrate across the membrane.</text>
</comment>
<evidence type="ECO:0000256" key="2">
    <source>
        <dbReference type="ARBA" id="ARBA00011262"/>
    </source>
</evidence>
<dbReference type="PANTHER" id="PTHR32196:SF29">
    <property type="entry name" value="AUTOINDUCER 2 IMPORT SYSTEM PERMEASE PROTEIN LSRC"/>
    <property type="match status" value="1"/>
</dbReference>
<dbReference type="CDD" id="cd06579">
    <property type="entry name" value="TM_PBP1_transp_AraH_like"/>
    <property type="match status" value="1"/>
</dbReference>
<feature type="transmembrane region" description="Helical" evidence="11">
    <location>
        <begin position="228"/>
        <end position="247"/>
    </location>
</feature>
<evidence type="ECO:0000256" key="3">
    <source>
        <dbReference type="ARBA" id="ARBA00022448"/>
    </source>
</evidence>
<keyword evidence="8 11" id="KW-0472">Membrane</keyword>
<evidence type="ECO:0000256" key="9">
    <source>
        <dbReference type="ARBA" id="ARBA00025439"/>
    </source>
</evidence>
<organism evidence="12 13">
    <name type="scientific">Conexibacter stalactiti</name>
    <dbReference type="NCBI Taxonomy" id="1940611"/>
    <lineage>
        <taxon>Bacteria</taxon>
        <taxon>Bacillati</taxon>
        <taxon>Actinomycetota</taxon>
        <taxon>Thermoleophilia</taxon>
        <taxon>Solirubrobacterales</taxon>
        <taxon>Conexibacteraceae</taxon>
        <taxon>Conexibacter</taxon>
    </lineage>
</organism>
<evidence type="ECO:0000256" key="7">
    <source>
        <dbReference type="ARBA" id="ARBA00022989"/>
    </source>
</evidence>
<evidence type="ECO:0000256" key="10">
    <source>
        <dbReference type="ARBA" id="ARBA00039382"/>
    </source>
</evidence>
<name>A0ABU4HVS4_9ACTN</name>
<dbReference type="Pfam" id="PF02653">
    <property type="entry name" value="BPD_transp_2"/>
    <property type="match status" value="1"/>
</dbReference>
<keyword evidence="13" id="KW-1185">Reference proteome</keyword>
<sequence length="337" mass="34223">MSATTADPRIDGGGRPLQRLLRAAGRAGLAAWMPYLYVAVLGGAIWALQPALIDGPGAVDVRFSAVVPLALVAFGQTLVMFTRGIDLAVGGVISTATALLATRGADGATLWLLIAAVVALGGVAGLINGVAVAVTRLQPFIVTLATWSIFGGVALLILPQEGGASPPALSEALLGSVLGVPKAVWVVALLLALWGWLRHTRLITDLRAIGSDEQRARLIGVPIARRTIQAYVLSGLFAALAGVWIAAQTGSGSPTAGDPFILSSVAAVVLGGTSIFGGTGSAAASIVGAIAFLLIPDLIAALQLESFWSTFFQGALLIAAVTVSSIAAQLKRRRGAA</sequence>
<dbReference type="RefSeq" id="WP_318599375.1">
    <property type="nucleotide sequence ID" value="NZ_JAWSTH010000069.1"/>
</dbReference>
<evidence type="ECO:0000256" key="4">
    <source>
        <dbReference type="ARBA" id="ARBA00022475"/>
    </source>
</evidence>
<evidence type="ECO:0000256" key="6">
    <source>
        <dbReference type="ARBA" id="ARBA00022692"/>
    </source>
</evidence>
<dbReference type="EMBL" id="JAWSTH010000069">
    <property type="protein sequence ID" value="MDW5596939.1"/>
    <property type="molecule type" value="Genomic_DNA"/>
</dbReference>
<feature type="transmembrane region" description="Helical" evidence="11">
    <location>
        <begin position="283"/>
        <end position="304"/>
    </location>
</feature>
<dbReference type="InterPro" id="IPR001851">
    <property type="entry name" value="ABC_transp_permease"/>
</dbReference>
<evidence type="ECO:0000313" key="13">
    <source>
        <dbReference type="Proteomes" id="UP001284601"/>
    </source>
</evidence>
<feature type="transmembrane region" description="Helical" evidence="11">
    <location>
        <begin position="310"/>
        <end position="330"/>
    </location>
</feature>
<feature type="transmembrane region" description="Helical" evidence="11">
    <location>
        <begin position="259"/>
        <end position="276"/>
    </location>
</feature>
<comment type="caution">
    <text evidence="12">The sequence shown here is derived from an EMBL/GenBank/DDBJ whole genome shotgun (WGS) entry which is preliminary data.</text>
</comment>
<comment type="subcellular location">
    <subcellularLocation>
        <location evidence="1">Cell membrane</location>
        <topology evidence="1">Multi-pass membrane protein</topology>
    </subcellularLocation>
</comment>
<evidence type="ECO:0000313" key="12">
    <source>
        <dbReference type="EMBL" id="MDW5596939.1"/>
    </source>
</evidence>
<dbReference type="Proteomes" id="UP001284601">
    <property type="component" value="Unassembled WGS sequence"/>
</dbReference>
<gene>
    <name evidence="12" type="ORF">R7226_21505</name>
</gene>
<feature type="transmembrane region" description="Helical" evidence="11">
    <location>
        <begin position="178"/>
        <end position="197"/>
    </location>
</feature>